<evidence type="ECO:0000313" key="1">
    <source>
        <dbReference type="EMBL" id="XCB33146.1"/>
    </source>
</evidence>
<dbReference type="AlphaFoldDB" id="A0AAU7ZQC2"/>
<dbReference type="KEGG" id="tpsc:RBB77_22450"/>
<organism evidence="1">
    <name type="scientific">Tunturiibacter psychrotolerans</name>
    <dbReference type="NCBI Taxonomy" id="3069686"/>
    <lineage>
        <taxon>Bacteria</taxon>
        <taxon>Pseudomonadati</taxon>
        <taxon>Acidobacteriota</taxon>
        <taxon>Terriglobia</taxon>
        <taxon>Terriglobales</taxon>
        <taxon>Acidobacteriaceae</taxon>
        <taxon>Tunturiibacter</taxon>
    </lineage>
</organism>
<protein>
    <recommendedName>
        <fullName evidence="2">Outer membrane protein beta-barrel domain-containing protein</fullName>
    </recommendedName>
</protein>
<reference evidence="1" key="1">
    <citation type="submission" date="2023-08" db="EMBL/GenBank/DDBJ databases">
        <authorList>
            <person name="Messyasz A."/>
            <person name="Mannisto M.K."/>
            <person name="Kerkhof L.J."/>
            <person name="Haggblom M."/>
        </authorList>
    </citation>
    <scope>NUCLEOTIDE SEQUENCE</scope>
    <source>
        <strain evidence="1">X5P6</strain>
    </source>
</reference>
<evidence type="ECO:0008006" key="2">
    <source>
        <dbReference type="Google" id="ProtNLM"/>
    </source>
</evidence>
<proteinExistence type="predicted"/>
<reference evidence="1" key="2">
    <citation type="journal article" date="2024" name="Environ. Microbiol.">
        <title>Genome analysis and description of Tunturibacter gen. nov. expands the diversity of Terriglobia in tundra soils.</title>
        <authorList>
            <person name="Messyasz A."/>
            <person name="Mannisto M.K."/>
            <person name="Kerkhof L.J."/>
            <person name="Haggblom M.M."/>
        </authorList>
    </citation>
    <scope>NUCLEOTIDE SEQUENCE</scope>
    <source>
        <strain evidence="1">X5P6</strain>
    </source>
</reference>
<dbReference type="RefSeq" id="WP_353063989.1">
    <property type="nucleotide sequence ID" value="NZ_CP132942.1"/>
</dbReference>
<accession>A0AAU7ZQC2</accession>
<dbReference type="EMBL" id="CP132942">
    <property type="protein sequence ID" value="XCB33146.1"/>
    <property type="molecule type" value="Genomic_DNA"/>
</dbReference>
<sequence length="274" mass="30061">MLEEIRRRMLRLKTSGAWRVTGARETGRRAIFGVLTTGLLMTGATMSRAQATSSSSTAVPATQTTTVPISNTKIALAAPVTYDNKYEFYVGLNFMNFQAGQSLPKRMNMGGAEFLATYWLPGDHWFTNHVGIGAQYRGEAGTTPVFGQAQGLPYNLSRPLVYMNMGMLGAQYRGPKNQYVAVNYHAYGGVSHGTFDDDLRPGQPGQPTFSQITGLYTNRTKPIAALGGSIDINRSKNWAIRLSPDLILEHFGTETREFFAISGGVVYRLGKQKN</sequence>
<gene>
    <name evidence="1" type="ORF">RBB77_22450</name>
</gene>
<name>A0AAU7ZQC2_9BACT</name>